<feature type="domain" description="A-kinase anchor protein 7-like phosphoesterase" evidence="2">
    <location>
        <begin position="310"/>
        <end position="506"/>
    </location>
</feature>
<dbReference type="GO" id="GO:0034237">
    <property type="term" value="F:protein kinase A regulatory subunit binding"/>
    <property type="evidence" value="ECO:0007669"/>
    <property type="project" value="TreeGrafter"/>
</dbReference>
<dbReference type="Pfam" id="PF10469">
    <property type="entry name" value="AKAP7_NLS"/>
    <property type="match status" value="1"/>
</dbReference>
<name>A0A1U7RTH7_ALLSI</name>
<feature type="region of interest" description="Disordered" evidence="1">
    <location>
        <begin position="597"/>
        <end position="630"/>
    </location>
</feature>
<accession>A0A1U7RTH7</accession>
<evidence type="ECO:0000313" key="3">
    <source>
        <dbReference type="Proteomes" id="UP000189705"/>
    </source>
</evidence>
<dbReference type="AlphaFoldDB" id="A0A1U7RTH7"/>
<evidence type="ECO:0000259" key="2">
    <source>
        <dbReference type="Pfam" id="PF10469"/>
    </source>
</evidence>
<sequence>AYLRNEDSAAMAELPFLKADIREIFEIPLKSHFKRQKRRKCFWRRNQLWRRKVQHHRPRLLKEHKPPSSKCLKATQNQHQADTDPKAAVCMQPQQQQQGQGGMAPQVTVQVQGLEFPQVTVNVQPQMQLLSQQWEVPQVTVQLQQWQQGQGAVTVQVQPQQQGQGRVGFQVTVQVQPQVSHDQERPQGTPLQAEGQGEEKSQATEQEQQENRDEREFTVTELKQEKDEDVERTEVMKFQVPSQEGLEKQAQDQSQEEEESKVVVPQRLAQEVEGRETIGPKVMDQVQEQQQEDKGQDKPPTSNKLPREMPNYFVSIPVTNDQILDKIEDVQELIFTKEPALLRALIPVQTMHLTIIVAHLRTEEEVKKAVLALKQSKAKIEAILQGKLLNMTFHGIGQFNNQVVYVKMSEDEQQMLSKIAEIVEECFGEMNLNISGSKDFKPHLTFLKLSKAPALRRKGFRKINSDLYKEYEDSFFGTEVFSQIDLCAMHKKKQESGYYHCECSINVGSSNIEEKQEVQTEDLGERSIDILPSSAAEVRTGTVTAGYKSAACVTEDDDKQSENLAEAPVASEEKKIDELDVRPKAKDEMFLAEREFSSKSMLDHLPVDPDALQGKDEGQGETKLTHGNLQ</sequence>
<feature type="non-terminal residue" evidence="4">
    <location>
        <position position="1"/>
    </location>
</feature>
<feature type="compositionally biased region" description="Low complexity" evidence="1">
    <location>
        <begin position="280"/>
        <end position="289"/>
    </location>
</feature>
<dbReference type="InterPro" id="IPR009097">
    <property type="entry name" value="Cyclic_Pdiesterase"/>
</dbReference>
<dbReference type="RefSeq" id="XP_006023716.2">
    <property type="nucleotide sequence ID" value="XM_006023654.2"/>
</dbReference>
<dbReference type="GO" id="GO:0010738">
    <property type="term" value="P:regulation of protein kinase A signaling"/>
    <property type="evidence" value="ECO:0007669"/>
    <property type="project" value="TreeGrafter"/>
</dbReference>
<dbReference type="SUPFAM" id="SSF55144">
    <property type="entry name" value="LigT-like"/>
    <property type="match status" value="1"/>
</dbReference>
<dbReference type="PANTHER" id="PTHR15934:SF4">
    <property type="entry name" value="A-KINASE ANCHOR PROTEIN 7-LIKE PHOSPHOESTERASE DOMAIN-CONTAINING PROTEIN"/>
    <property type="match status" value="1"/>
</dbReference>
<feature type="compositionally biased region" description="Basic and acidic residues" evidence="1">
    <location>
        <begin position="597"/>
        <end position="624"/>
    </location>
</feature>
<evidence type="ECO:0000313" key="4">
    <source>
        <dbReference type="RefSeq" id="XP_006023716.2"/>
    </source>
</evidence>
<feature type="region of interest" description="Disordered" evidence="1">
    <location>
        <begin position="177"/>
        <end position="308"/>
    </location>
</feature>
<dbReference type="FunFam" id="3.90.1140.10:FF:000025">
    <property type="entry name" value="Uncharacterized protein"/>
    <property type="match status" value="1"/>
</dbReference>
<dbReference type="PANTHER" id="PTHR15934">
    <property type="entry name" value="RNA 2',3'-CYCLIC PHOSPHODIESTERASE"/>
    <property type="match status" value="1"/>
</dbReference>
<protein>
    <submittedName>
        <fullName evidence="4">Uncharacterized protein LOC102376867</fullName>
    </submittedName>
</protein>
<proteinExistence type="predicted"/>
<dbReference type="GeneID" id="102376867"/>
<dbReference type="InterPro" id="IPR052641">
    <property type="entry name" value="AKAP7_isoform_gamma"/>
</dbReference>
<reference evidence="4" key="1">
    <citation type="submission" date="2025-08" db="UniProtKB">
        <authorList>
            <consortium name="RefSeq"/>
        </authorList>
    </citation>
    <scope>IDENTIFICATION</scope>
</reference>
<keyword evidence="3" id="KW-1185">Reference proteome</keyword>
<dbReference type="Proteomes" id="UP000189705">
    <property type="component" value="Unplaced"/>
</dbReference>
<dbReference type="Gene3D" id="3.90.1140.10">
    <property type="entry name" value="Cyclic phosphodiesterase"/>
    <property type="match status" value="1"/>
</dbReference>
<feature type="compositionally biased region" description="Basic and acidic residues" evidence="1">
    <location>
        <begin position="209"/>
        <end position="226"/>
    </location>
</feature>
<gene>
    <name evidence="4" type="primary">LOC102376867</name>
</gene>
<dbReference type="eggNOG" id="KOG2814">
    <property type="taxonomic scope" value="Eukaryota"/>
</dbReference>
<evidence type="ECO:0000256" key="1">
    <source>
        <dbReference type="SAM" id="MobiDB-lite"/>
    </source>
</evidence>
<dbReference type="InterPro" id="IPR019510">
    <property type="entry name" value="AKAP7-like_phosphoesterase"/>
</dbReference>
<dbReference type="KEGG" id="asn:102376867"/>
<dbReference type="GO" id="GO:0005829">
    <property type="term" value="C:cytosol"/>
    <property type="evidence" value="ECO:0007669"/>
    <property type="project" value="TreeGrafter"/>
</dbReference>
<dbReference type="STRING" id="38654.A0A1U7RTH7"/>
<organism evidence="3 4">
    <name type="scientific">Alligator sinensis</name>
    <name type="common">Chinese alligator</name>
    <dbReference type="NCBI Taxonomy" id="38654"/>
    <lineage>
        <taxon>Eukaryota</taxon>
        <taxon>Metazoa</taxon>
        <taxon>Chordata</taxon>
        <taxon>Craniata</taxon>
        <taxon>Vertebrata</taxon>
        <taxon>Euteleostomi</taxon>
        <taxon>Archelosauria</taxon>
        <taxon>Archosauria</taxon>
        <taxon>Crocodylia</taxon>
        <taxon>Alligatoridae</taxon>
        <taxon>Alligatorinae</taxon>
        <taxon>Alligator</taxon>
    </lineage>
</organism>
<dbReference type="InParanoid" id="A0A1U7RTH7"/>